<dbReference type="EMBL" id="BAABEP010000030">
    <property type="protein sequence ID" value="GAA3739790.1"/>
    <property type="molecule type" value="Genomic_DNA"/>
</dbReference>
<reference evidence="5" key="1">
    <citation type="journal article" date="2019" name="Int. J. Syst. Evol. Microbiol.">
        <title>The Global Catalogue of Microorganisms (GCM) 10K type strain sequencing project: providing services to taxonomists for standard genome sequencing and annotation.</title>
        <authorList>
            <consortium name="The Broad Institute Genomics Platform"/>
            <consortium name="The Broad Institute Genome Sequencing Center for Infectious Disease"/>
            <person name="Wu L."/>
            <person name="Ma J."/>
        </authorList>
    </citation>
    <scope>NUCLEOTIDE SEQUENCE [LARGE SCALE GENOMIC DNA]</scope>
    <source>
        <strain evidence="5">JCM 30846</strain>
    </source>
</reference>
<evidence type="ECO:0000313" key="5">
    <source>
        <dbReference type="Proteomes" id="UP001499884"/>
    </source>
</evidence>
<dbReference type="RefSeq" id="WP_345649428.1">
    <property type="nucleotide sequence ID" value="NZ_BAABEP010000030.1"/>
</dbReference>
<dbReference type="InterPro" id="IPR025326">
    <property type="entry name" value="DUF4232"/>
</dbReference>
<evidence type="ECO:0000259" key="3">
    <source>
        <dbReference type="Pfam" id="PF14016"/>
    </source>
</evidence>
<feature type="chain" id="PRO_5045156560" evidence="2">
    <location>
        <begin position="29"/>
        <end position="236"/>
    </location>
</feature>
<protein>
    <submittedName>
        <fullName evidence="4">DUF4232 domain-containing protein</fullName>
    </submittedName>
</protein>
<feature type="region of interest" description="Disordered" evidence="1">
    <location>
        <begin position="31"/>
        <end position="101"/>
    </location>
</feature>
<keyword evidence="5" id="KW-1185">Reference proteome</keyword>
<name>A0ABP7FHK5_9ACTN</name>
<dbReference type="PROSITE" id="PS51257">
    <property type="entry name" value="PROKAR_LIPOPROTEIN"/>
    <property type="match status" value="1"/>
</dbReference>
<gene>
    <name evidence="4" type="ORF">GCM10023082_41070</name>
</gene>
<dbReference type="Proteomes" id="UP001499884">
    <property type="component" value="Unassembled WGS sequence"/>
</dbReference>
<sequence length="236" mass="22888">MTMTKKTRTSTALLAAAVAGVLSLTACGGGSGKTASASPVSDTPAAPAQTGTTGNGSSGGGTSDSGASGSGTAGGVSTGGKDGGAGLTTKDSASGGGEVRSDCTTSDFTGVKLVAKGQEMNSRYYDLQLTGNKATCRTAGFPGFSLLDARGHQIGKPATHSQDGTDQAITLKPGQVLHAQVKTPDSGVTDGTCDAKAAKIKVYPPDNTAALTSTATAGIRVCGGDLQIAAVSTTAP</sequence>
<evidence type="ECO:0000313" key="4">
    <source>
        <dbReference type="EMBL" id="GAA3739790.1"/>
    </source>
</evidence>
<accession>A0ABP7FHK5</accession>
<proteinExistence type="predicted"/>
<feature type="domain" description="DUF4232" evidence="3">
    <location>
        <begin position="103"/>
        <end position="231"/>
    </location>
</feature>
<feature type="compositionally biased region" description="Gly residues" evidence="1">
    <location>
        <begin position="53"/>
        <end position="86"/>
    </location>
</feature>
<feature type="compositionally biased region" description="Low complexity" evidence="1">
    <location>
        <begin position="43"/>
        <end position="52"/>
    </location>
</feature>
<organism evidence="4 5">
    <name type="scientific">Streptomyces tremellae</name>
    <dbReference type="NCBI Taxonomy" id="1124239"/>
    <lineage>
        <taxon>Bacteria</taxon>
        <taxon>Bacillati</taxon>
        <taxon>Actinomycetota</taxon>
        <taxon>Actinomycetes</taxon>
        <taxon>Kitasatosporales</taxon>
        <taxon>Streptomycetaceae</taxon>
        <taxon>Streptomyces</taxon>
    </lineage>
</organism>
<feature type="signal peptide" evidence="2">
    <location>
        <begin position="1"/>
        <end position="28"/>
    </location>
</feature>
<keyword evidence="2" id="KW-0732">Signal</keyword>
<evidence type="ECO:0000256" key="2">
    <source>
        <dbReference type="SAM" id="SignalP"/>
    </source>
</evidence>
<evidence type="ECO:0000256" key="1">
    <source>
        <dbReference type="SAM" id="MobiDB-lite"/>
    </source>
</evidence>
<comment type="caution">
    <text evidence="4">The sequence shown here is derived from an EMBL/GenBank/DDBJ whole genome shotgun (WGS) entry which is preliminary data.</text>
</comment>
<dbReference type="Pfam" id="PF14016">
    <property type="entry name" value="DUF4232"/>
    <property type="match status" value="1"/>
</dbReference>